<dbReference type="EMBL" id="CP063845">
    <property type="protein sequence ID" value="UFP94316.1"/>
    <property type="molecule type" value="Genomic_DNA"/>
</dbReference>
<comment type="pathway">
    <text evidence="3 12">Amino-acid biosynthesis; L-threonine biosynthesis; L-threonine from L-aspartate: step 5/5.</text>
</comment>
<dbReference type="InterPro" id="IPR036052">
    <property type="entry name" value="TrpB-like_PALP_sf"/>
</dbReference>
<dbReference type="Proteomes" id="UP001054846">
    <property type="component" value="Chromosome"/>
</dbReference>
<comment type="catalytic activity">
    <reaction evidence="10 12">
        <text>O-phospho-L-homoserine + H2O = L-threonine + phosphate</text>
        <dbReference type="Rhea" id="RHEA:10840"/>
        <dbReference type="ChEBI" id="CHEBI:15377"/>
        <dbReference type="ChEBI" id="CHEBI:43474"/>
        <dbReference type="ChEBI" id="CHEBI:57590"/>
        <dbReference type="ChEBI" id="CHEBI:57926"/>
        <dbReference type="EC" id="4.2.3.1"/>
    </reaction>
</comment>
<comment type="similarity">
    <text evidence="4 12">Belongs to the threonine synthase family.</text>
</comment>
<dbReference type="SUPFAM" id="SSF53686">
    <property type="entry name" value="Tryptophan synthase beta subunit-like PLP-dependent enzymes"/>
    <property type="match status" value="1"/>
</dbReference>
<dbReference type="PROSITE" id="PS00165">
    <property type="entry name" value="DEHYDRATASE_SER_THR"/>
    <property type="match status" value="1"/>
</dbReference>
<dbReference type="PIRSF" id="PIRSF038945">
    <property type="entry name" value="Thr_synthase"/>
    <property type="match status" value="1"/>
</dbReference>
<dbReference type="InterPro" id="IPR001926">
    <property type="entry name" value="TrpB-like_PALP"/>
</dbReference>
<keyword evidence="15" id="KW-1185">Reference proteome</keyword>
<dbReference type="InterPro" id="IPR004450">
    <property type="entry name" value="Thr_synthase-like"/>
</dbReference>
<evidence type="ECO:0000256" key="1">
    <source>
        <dbReference type="ARBA" id="ARBA00001933"/>
    </source>
</evidence>
<dbReference type="RefSeq" id="WP_230841375.1">
    <property type="nucleotide sequence ID" value="NZ_CP063845.1"/>
</dbReference>
<dbReference type="EC" id="4.2.3.1" evidence="5 11"/>
<gene>
    <name evidence="14" type="ORF">ISF26_21635</name>
</gene>
<organism evidence="14 15">
    <name type="scientific">Gloeobacter morelensis MG652769</name>
    <dbReference type="NCBI Taxonomy" id="2781736"/>
    <lineage>
        <taxon>Bacteria</taxon>
        <taxon>Bacillati</taxon>
        <taxon>Cyanobacteriota</taxon>
        <taxon>Cyanophyceae</taxon>
        <taxon>Gloeobacterales</taxon>
        <taxon>Gloeobacteraceae</taxon>
        <taxon>Gloeobacter</taxon>
        <taxon>Gloeobacter morelensis</taxon>
    </lineage>
</organism>
<evidence type="ECO:0000256" key="12">
    <source>
        <dbReference type="PIRNR" id="PIRNR038945"/>
    </source>
</evidence>
<keyword evidence="9 12" id="KW-0663">Pyridoxal phosphate</keyword>
<dbReference type="CDD" id="cd01563">
    <property type="entry name" value="Thr-synth_1"/>
    <property type="match status" value="1"/>
</dbReference>
<comment type="function">
    <text evidence="2 12">Catalyzes the gamma-elimination of phosphate from L-phosphohomoserine and the beta-addition of water to produce L-threonine.</text>
</comment>
<dbReference type="InterPro" id="IPR001763">
    <property type="entry name" value="Rhodanese-like_dom"/>
</dbReference>
<protein>
    <recommendedName>
        <fullName evidence="6 11">Threonine synthase</fullName>
        <ecNumber evidence="5 11">4.2.3.1</ecNumber>
    </recommendedName>
</protein>
<evidence type="ECO:0000256" key="9">
    <source>
        <dbReference type="ARBA" id="ARBA00022898"/>
    </source>
</evidence>
<keyword evidence="8 12" id="KW-0791">Threonine biosynthesis</keyword>
<keyword evidence="7 12" id="KW-0028">Amino-acid biosynthesis</keyword>
<proteinExistence type="inferred from homology"/>
<evidence type="ECO:0000313" key="14">
    <source>
        <dbReference type="EMBL" id="UFP94316.1"/>
    </source>
</evidence>
<evidence type="ECO:0000256" key="5">
    <source>
        <dbReference type="ARBA" id="ARBA00013028"/>
    </source>
</evidence>
<dbReference type="InterPro" id="IPR050214">
    <property type="entry name" value="Cys_Synth/Cystath_Beta-Synth"/>
</dbReference>
<evidence type="ECO:0000313" key="15">
    <source>
        <dbReference type="Proteomes" id="UP001054846"/>
    </source>
</evidence>
<dbReference type="PROSITE" id="PS50206">
    <property type="entry name" value="RHODANESE_3"/>
    <property type="match status" value="1"/>
</dbReference>
<name>A0ABY3PKY3_9CYAN</name>
<dbReference type="InterPro" id="IPR000634">
    <property type="entry name" value="Ser/Thr_deHydtase_PyrdxlP-BS"/>
</dbReference>
<dbReference type="Gene3D" id="3.40.50.1100">
    <property type="match status" value="2"/>
</dbReference>
<comment type="cofactor">
    <cofactor evidence="1 12">
        <name>pyridoxal 5'-phosphate</name>
        <dbReference type="ChEBI" id="CHEBI:597326"/>
    </cofactor>
</comment>
<keyword evidence="12 14" id="KW-0456">Lyase</keyword>
<evidence type="ECO:0000259" key="13">
    <source>
        <dbReference type="PROSITE" id="PS50206"/>
    </source>
</evidence>
<accession>A0ABY3PKY3</accession>
<reference evidence="14 15" key="1">
    <citation type="journal article" date="2021" name="Genome Biol. Evol.">
        <title>Complete Genome Sequencing of a Novel Gloeobacter Species from a Waterfall Cave in Mexico.</title>
        <authorList>
            <person name="Saw J.H."/>
            <person name="Cardona T."/>
            <person name="Montejano G."/>
        </authorList>
    </citation>
    <scope>NUCLEOTIDE SEQUENCE [LARGE SCALE GENOMIC DNA]</scope>
    <source>
        <strain evidence="14">MG652769</strain>
    </source>
</reference>
<dbReference type="PANTHER" id="PTHR10314">
    <property type="entry name" value="CYSTATHIONINE BETA-SYNTHASE"/>
    <property type="match status" value="1"/>
</dbReference>
<feature type="domain" description="Rhodanese" evidence="13">
    <location>
        <begin position="90"/>
        <end position="133"/>
    </location>
</feature>
<sequence>MTAILPRSGANWPGLIEHYREYLPVDERTPVVTLREGNTPLIPLESIARRLGRSLRVWAKFDGLNPTGSFKDRGMTMAVSKAKEAGAQAVLCASTGNTSAAAAAYAARAGLRAYVLIPEGYVALGKLAQALVYGAEVIAIRGNFDQALAIVRTLAEHYPITLVNSVNPFRLQGQKTAAFEVCDQLGTAPDWLCIPVGNAGNITAYWMGFCEYAQRGRIAGRPILQGFEANGAAALVGGKVEPVAHPETVATAIRIGNPASGARALAAVRASEGAIRAVSDPEILEAYRILACEEGIFCEPASAAAVAGLLKYGHEAPTGGQVVCVLTGNGLKDPDRAIAVSAVEIAPGADPTASAVAKAMGF</sequence>
<evidence type="ECO:0000256" key="10">
    <source>
        <dbReference type="ARBA" id="ARBA00049144"/>
    </source>
</evidence>
<dbReference type="NCBIfam" id="TIGR00260">
    <property type="entry name" value="thrC"/>
    <property type="match status" value="1"/>
</dbReference>
<evidence type="ECO:0000256" key="6">
    <source>
        <dbReference type="ARBA" id="ARBA00018679"/>
    </source>
</evidence>
<evidence type="ECO:0000256" key="11">
    <source>
        <dbReference type="NCBIfam" id="TIGR00260"/>
    </source>
</evidence>
<evidence type="ECO:0000256" key="4">
    <source>
        <dbReference type="ARBA" id="ARBA00005517"/>
    </source>
</evidence>
<dbReference type="InterPro" id="IPR026260">
    <property type="entry name" value="Thr_Synthase_bac/arc"/>
</dbReference>
<dbReference type="Pfam" id="PF00291">
    <property type="entry name" value="PALP"/>
    <property type="match status" value="1"/>
</dbReference>
<evidence type="ECO:0000256" key="3">
    <source>
        <dbReference type="ARBA" id="ARBA00004979"/>
    </source>
</evidence>
<dbReference type="GO" id="GO:0004795">
    <property type="term" value="F:threonine synthase activity"/>
    <property type="evidence" value="ECO:0007669"/>
    <property type="project" value="UniProtKB-EC"/>
</dbReference>
<evidence type="ECO:0000256" key="8">
    <source>
        <dbReference type="ARBA" id="ARBA00022697"/>
    </source>
</evidence>
<evidence type="ECO:0000256" key="7">
    <source>
        <dbReference type="ARBA" id="ARBA00022605"/>
    </source>
</evidence>
<evidence type="ECO:0000256" key="2">
    <source>
        <dbReference type="ARBA" id="ARBA00003648"/>
    </source>
</evidence>